<dbReference type="Proteomes" id="UP000828390">
    <property type="component" value="Unassembled WGS sequence"/>
</dbReference>
<accession>A0A9D4RVL9</accession>
<keyword evidence="2" id="KW-1185">Reference proteome</keyword>
<proteinExistence type="predicted"/>
<gene>
    <name evidence="1" type="ORF">DPMN_004367</name>
</gene>
<dbReference type="EMBL" id="JAIWYP010000001">
    <property type="protein sequence ID" value="KAH3880453.1"/>
    <property type="molecule type" value="Genomic_DNA"/>
</dbReference>
<sequence length="65" mass="7320">MYEQNQARSQGFEKGVRSFPSTIILSNEVLKGVCAGWNVPLLQLEGFGVLSLENFENETLTPVFW</sequence>
<reference evidence="1" key="1">
    <citation type="journal article" date="2019" name="bioRxiv">
        <title>The Genome of the Zebra Mussel, Dreissena polymorpha: A Resource for Invasive Species Research.</title>
        <authorList>
            <person name="McCartney M.A."/>
            <person name="Auch B."/>
            <person name="Kono T."/>
            <person name="Mallez S."/>
            <person name="Zhang Y."/>
            <person name="Obille A."/>
            <person name="Becker A."/>
            <person name="Abrahante J.E."/>
            <person name="Garbe J."/>
            <person name="Badalamenti J.P."/>
            <person name="Herman A."/>
            <person name="Mangelson H."/>
            <person name="Liachko I."/>
            <person name="Sullivan S."/>
            <person name="Sone E.D."/>
            <person name="Koren S."/>
            <person name="Silverstein K.A.T."/>
            <person name="Beckman K.B."/>
            <person name="Gohl D.M."/>
        </authorList>
    </citation>
    <scope>NUCLEOTIDE SEQUENCE</scope>
    <source>
        <strain evidence="1">Duluth1</strain>
        <tissue evidence="1">Whole animal</tissue>
    </source>
</reference>
<organism evidence="1 2">
    <name type="scientific">Dreissena polymorpha</name>
    <name type="common">Zebra mussel</name>
    <name type="synonym">Mytilus polymorpha</name>
    <dbReference type="NCBI Taxonomy" id="45954"/>
    <lineage>
        <taxon>Eukaryota</taxon>
        <taxon>Metazoa</taxon>
        <taxon>Spiralia</taxon>
        <taxon>Lophotrochozoa</taxon>
        <taxon>Mollusca</taxon>
        <taxon>Bivalvia</taxon>
        <taxon>Autobranchia</taxon>
        <taxon>Heteroconchia</taxon>
        <taxon>Euheterodonta</taxon>
        <taxon>Imparidentia</taxon>
        <taxon>Neoheterodontei</taxon>
        <taxon>Myida</taxon>
        <taxon>Dreissenoidea</taxon>
        <taxon>Dreissenidae</taxon>
        <taxon>Dreissena</taxon>
    </lineage>
</organism>
<evidence type="ECO:0000313" key="1">
    <source>
        <dbReference type="EMBL" id="KAH3880453.1"/>
    </source>
</evidence>
<name>A0A9D4RVL9_DREPO</name>
<comment type="caution">
    <text evidence="1">The sequence shown here is derived from an EMBL/GenBank/DDBJ whole genome shotgun (WGS) entry which is preliminary data.</text>
</comment>
<evidence type="ECO:0000313" key="2">
    <source>
        <dbReference type="Proteomes" id="UP000828390"/>
    </source>
</evidence>
<dbReference type="AlphaFoldDB" id="A0A9D4RVL9"/>
<reference evidence="1" key="2">
    <citation type="submission" date="2020-11" db="EMBL/GenBank/DDBJ databases">
        <authorList>
            <person name="McCartney M.A."/>
            <person name="Auch B."/>
            <person name="Kono T."/>
            <person name="Mallez S."/>
            <person name="Becker A."/>
            <person name="Gohl D.M."/>
            <person name="Silverstein K.A.T."/>
            <person name="Koren S."/>
            <person name="Bechman K.B."/>
            <person name="Herman A."/>
            <person name="Abrahante J.E."/>
            <person name="Garbe J."/>
        </authorList>
    </citation>
    <scope>NUCLEOTIDE SEQUENCE</scope>
    <source>
        <strain evidence="1">Duluth1</strain>
        <tissue evidence="1">Whole animal</tissue>
    </source>
</reference>
<protein>
    <submittedName>
        <fullName evidence="1">Uncharacterized protein</fullName>
    </submittedName>
</protein>